<dbReference type="Proteomes" id="UP000054018">
    <property type="component" value="Unassembled WGS sequence"/>
</dbReference>
<feature type="domain" description="Glutamine amidotransferase" evidence="1">
    <location>
        <begin position="108"/>
        <end position="239"/>
    </location>
</feature>
<dbReference type="HOGENOM" id="CLU_054974_0_2_1"/>
<dbReference type="InterPro" id="IPR017926">
    <property type="entry name" value="GATASE"/>
</dbReference>
<dbReference type="OrthoDB" id="92161at2759"/>
<dbReference type="SUPFAM" id="SSF52317">
    <property type="entry name" value="Class I glutamine amidotransferase-like"/>
    <property type="match status" value="1"/>
</dbReference>
<dbReference type="GO" id="GO:0005634">
    <property type="term" value="C:nucleus"/>
    <property type="evidence" value="ECO:0007669"/>
    <property type="project" value="TreeGrafter"/>
</dbReference>
<reference evidence="3" key="2">
    <citation type="submission" date="2015-01" db="EMBL/GenBank/DDBJ databases">
        <title>Evolutionary Origins and Diversification of the Mycorrhizal Mutualists.</title>
        <authorList>
            <consortium name="DOE Joint Genome Institute"/>
            <consortium name="Mycorrhizal Genomics Consortium"/>
            <person name="Kohler A."/>
            <person name="Kuo A."/>
            <person name="Nagy L.G."/>
            <person name="Floudas D."/>
            <person name="Copeland A."/>
            <person name="Barry K.W."/>
            <person name="Cichocki N."/>
            <person name="Veneault-Fourrey C."/>
            <person name="LaButti K."/>
            <person name="Lindquist E.A."/>
            <person name="Lipzen A."/>
            <person name="Lundell T."/>
            <person name="Morin E."/>
            <person name="Murat C."/>
            <person name="Riley R."/>
            <person name="Ohm R."/>
            <person name="Sun H."/>
            <person name="Tunlid A."/>
            <person name="Henrissat B."/>
            <person name="Grigoriev I.V."/>
            <person name="Hibbett D.S."/>
            <person name="Martin F."/>
        </authorList>
    </citation>
    <scope>NUCLEOTIDE SEQUENCE [LARGE SCALE GENOMIC DNA]</scope>
    <source>
        <strain evidence="3">441</strain>
    </source>
</reference>
<dbReference type="PROSITE" id="PS51273">
    <property type="entry name" value="GATASE_TYPE_1"/>
    <property type="match status" value="1"/>
</dbReference>
<dbReference type="PANTHER" id="PTHR42695">
    <property type="entry name" value="GLUTAMINE AMIDOTRANSFERASE YLR126C-RELATED"/>
    <property type="match status" value="1"/>
</dbReference>
<dbReference type="AlphaFoldDB" id="A0A0D0A290"/>
<dbReference type="CDD" id="cd01741">
    <property type="entry name" value="GATase1_1"/>
    <property type="match status" value="1"/>
</dbReference>
<dbReference type="Pfam" id="PF00117">
    <property type="entry name" value="GATase"/>
    <property type="match status" value="1"/>
</dbReference>
<accession>A0A0D0A290</accession>
<sequence>MASPHFRLALLECSRPLPTTLGKYRRVYQTWLDASLEIVNASRTEPVTYTLDGYDVVDEMEYPPDDIEYHGVLITGSPSSAYEDLEWINRLITYVKRIISEEPNTRLFGKLELSPTGRYSRVLGICFGHQIIARALGGECTPNDGKWEVAVTTVQLTPLGKSIFGKEELDVQQLHRDHVPTVPSGCHLLGSTAITPNHGFVMFDSKSTPSAESLDSESLSVPLTSIRIFTVQGHPEFTPITVHAVLDARAKILGELVTRDARARADGLPGKPRSDGRACDGVSVVGRTIWGILGVA</sequence>
<organism evidence="2 3">
    <name type="scientific">Pisolithus microcarpus 441</name>
    <dbReference type="NCBI Taxonomy" id="765257"/>
    <lineage>
        <taxon>Eukaryota</taxon>
        <taxon>Fungi</taxon>
        <taxon>Dikarya</taxon>
        <taxon>Basidiomycota</taxon>
        <taxon>Agaricomycotina</taxon>
        <taxon>Agaricomycetes</taxon>
        <taxon>Agaricomycetidae</taxon>
        <taxon>Boletales</taxon>
        <taxon>Sclerodermatineae</taxon>
        <taxon>Pisolithaceae</taxon>
        <taxon>Pisolithus</taxon>
    </lineage>
</organism>
<proteinExistence type="predicted"/>
<evidence type="ECO:0000313" key="2">
    <source>
        <dbReference type="EMBL" id="KIK26203.1"/>
    </source>
</evidence>
<name>A0A0D0A290_9AGAM</name>
<dbReference type="EMBL" id="KN833703">
    <property type="protein sequence ID" value="KIK26203.1"/>
    <property type="molecule type" value="Genomic_DNA"/>
</dbReference>
<dbReference type="InterPro" id="IPR029062">
    <property type="entry name" value="Class_I_gatase-like"/>
</dbReference>
<dbReference type="InterPro" id="IPR044992">
    <property type="entry name" value="ChyE-like"/>
</dbReference>
<dbReference type="PANTHER" id="PTHR42695:SF5">
    <property type="entry name" value="GLUTAMINE AMIDOTRANSFERASE YLR126C-RELATED"/>
    <property type="match status" value="1"/>
</dbReference>
<protein>
    <recommendedName>
        <fullName evidence="1">Glutamine amidotransferase domain-containing protein</fullName>
    </recommendedName>
</protein>
<dbReference type="Gene3D" id="3.40.50.880">
    <property type="match status" value="1"/>
</dbReference>
<dbReference type="GO" id="GO:0005829">
    <property type="term" value="C:cytosol"/>
    <property type="evidence" value="ECO:0007669"/>
    <property type="project" value="TreeGrafter"/>
</dbReference>
<evidence type="ECO:0000259" key="1">
    <source>
        <dbReference type="Pfam" id="PF00117"/>
    </source>
</evidence>
<gene>
    <name evidence="2" type="ORF">PISMIDRAFT_9135</name>
</gene>
<keyword evidence="3" id="KW-1185">Reference proteome</keyword>
<dbReference type="STRING" id="765257.A0A0D0A290"/>
<reference evidence="2 3" key="1">
    <citation type="submission" date="2014-04" db="EMBL/GenBank/DDBJ databases">
        <authorList>
            <consortium name="DOE Joint Genome Institute"/>
            <person name="Kuo A."/>
            <person name="Kohler A."/>
            <person name="Costa M.D."/>
            <person name="Nagy L.G."/>
            <person name="Floudas D."/>
            <person name="Copeland A."/>
            <person name="Barry K.W."/>
            <person name="Cichocki N."/>
            <person name="Veneault-Fourrey C."/>
            <person name="LaButti K."/>
            <person name="Lindquist E.A."/>
            <person name="Lipzen A."/>
            <person name="Lundell T."/>
            <person name="Morin E."/>
            <person name="Murat C."/>
            <person name="Sun H."/>
            <person name="Tunlid A."/>
            <person name="Henrissat B."/>
            <person name="Grigoriev I.V."/>
            <person name="Hibbett D.S."/>
            <person name="Martin F."/>
            <person name="Nordberg H.P."/>
            <person name="Cantor M.N."/>
            <person name="Hua S.X."/>
        </authorList>
    </citation>
    <scope>NUCLEOTIDE SEQUENCE [LARGE SCALE GENOMIC DNA]</scope>
    <source>
        <strain evidence="2 3">441</strain>
    </source>
</reference>
<evidence type="ECO:0000313" key="3">
    <source>
        <dbReference type="Proteomes" id="UP000054018"/>
    </source>
</evidence>